<sequence>MANPPSSTGVVNSSQPAPSHTSGLSQLKDPQKGKLDRHAVTALDGDKVEKKLSDPSKESRKAKVKKSFKDFFSIKSTPPKYQYNANVRAGGQNYQVYTNSPNLNVWTNNPNTTVSSNTPHTRVQHFQPQPYQGNPFQLQVPGLGVLQLQQPLTFPQTPFNFPPIYQHPPAPPPQPAKPVFAHIYQDEAVCKQIDQSRVTERFHMSEDQVGQLETLSKRELGRSERFPNTLDSAVAKRKSFDYQRLNDIVKGHQEKLTEKLPADDASIKAQGKKMIDSLEEGMQRIDTIFKTGVHYFPEEEVEILKDMRQQLNSERSLVLQVLRQDGASAAGEKLDWQAATEFKRLGYDLTHDVTQHLSEYQGKAAKSEEALGSGKAHTVTKLSFEEGSETIEKVFKSEDAVDTSHFKDHTAKGSYLNSQRPRFAARNLASQSLQDALGLKLLPKTELTVHNGKVGLLMDVAKGKQPFTARNGSAKDIPFDSKENPKVAAEIAKNLNSAEWLDCFCGQQDRNTGNYLIDPSTGQVTLVDNDHSFYPGQSSIDRSEVRAGASGWLSPWPGPPALIDREVLNKLNAITVDDITARLTGLLEPSEIKATISRLEELKEHAEVLEEQGLVVDDWETWKSKTQPPLSAIDFIKRHGSQSAYLNAIPALRTTESASQLTPKKPKPRTPSSL</sequence>
<organism evidence="2 3">
    <name type="scientific">Endozoicomonas numazuensis</name>
    <dbReference type="NCBI Taxonomy" id="1137799"/>
    <lineage>
        <taxon>Bacteria</taxon>
        <taxon>Pseudomonadati</taxon>
        <taxon>Pseudomonadota</taxon>
        <taxon>Gammaproteobacteria</taxon>
        <taxon>Oceanospirillales</taxon>
        <taxon>Endozoicomonadaceae</taxon>
        <taxon>Endozoicomonas</taxon>
    </lineage>
</organism>
<dbReference type="eggNOG" id="ENOG5030HPQ">
    <property type="taxonomic scope" value="Bacteria"/>
</dbReference>
<feature type="compositionally biased region" description="Polar residues" evidence="1">
    <location>
        <begin position="1"/>
        <end position="25"/>
    </location>
</feature>
<reference evidence="2 3" key="1">
    <citation type="submission" date="2014-06" db="EMBL/GenBank/DDBJ databases">
        <title>Whole Genome Sequences of Three Symbiotic Endozoicomonas Bacteria.</title>
        <authorList>
            <person name="Neave M.J."/>
            <person name="Apprill A."/>
            <person name="Voolstra C.R."/>
        </authorList>
    </citation>
    <scope>NUCLEOTIDE SEQUENCE [LARGE SCALE GENOMIC DNA]</scope>
    <source>
        <strain evidence="2 3">DSM 25634</strain>
    </source>
</reference>
<dbReference type="STRING" id="1137799.GZ78_19525"/>
<accession>A0A081NEI2</accession>
<protein>
    <recommendedName>
        <fullName evidence="4">PI3K/PI4K catalytic domain-containing protein</fullName>
    </recommendedName>
</protein>
<dbReference type="OrthoDB" id="6004573at2"/>
<evidence type="ECO:0000313" key="3">
    <source>
        <dbReference type="Proteomes" id="UP000028073"/>
    </source>
</evidence>
<dbReference type="EMBL" id="JOKH01000004">
    <property type="protein sequence ID" value="KEQ16855.1"/>
    <property type="molecule type" value="Genomic_DNA"/>
</dbReference>
<keyword evidence="3" id="KW-1185">Reference proteome</keyword>
<evidence type="ECO:0000256" key="1">
    <source>
        <dbReference type="SAM" id="MobiDB-lite"/>
    </source>
</evidence>
<feature type="compositionally biased region" description="Basic and acidic residues" evidence="1">
    <location>
        <begin position="29"/>
        <end position="61"/>
    </location>
</feature>
<feature type="region of interest" description="Disordered" evidence="1">
    <location>
        <begin position="1"/>
        <end position="64"/>
    </location>
</feature>
<name>A0A081NEI2_9GAMM</name>
<dbReference type="RefSeq" id="WP_034839046.1">
    <property type="nucleotide sequence ID" value="NZ_JOKH01000004.1"/>
</dbReference>
<proteinExistence type="predicted"/>
<evidence type="ECO:0000313" key="2">
    <source>
        <dbReference type="EMBL" id="KEQ16855.1"/>
    </source>
</evidence>
<dbReference type="Proteomes" id="UP000028073">
    <property type="component" value="Unassembled WGS sequence"/>
</dbReference>
<evidence type="ECO:0008006" key="4">
    <source>
        <dbReference type="Google" id="ProtNLM"/>
    </source>
</evidence>
<comment type="caution">
    <text evidence="2">The sequence shown here is derived from an EMBL/GenBank/DDBJ whole genome shotgun (WGS) entry which is preliminary data.</text>
</comment>
<dbReference type="AlphaFoldDB" id="A0A081NEI2"/>
<gene>
    <name evidence="2" type="ORF">GZ78_19525</name>
</gene>